<organism evidence="1 2">
    <name type="scientific">Rhabditophanes sp. KR3021</name>
    <dbReference type="NCBI Taxonomy" id="114890"/>
    <lineage>
        <taxon>Eukaryota</taxon>
        <taxon>Metazoa</taxon>
        <taxon>Ecdysozoa</taxon>
        <taxon>Nematoda</taxon>
        <taxon>Chromadorea</taxon>
        <taxon>Rhabditida</taxon>
        <taxon>Tylenchina</taxon>
        <taxon>Panagrolaimomorpha</taxon>
        <taxon>Strongyloidoidea</taxon>
        <taxon>Alloionematidae</taxon>
        <taxon>Rhabditophanes</taxon>
    </lineage>
</organism>
<dbReference type="Proteomes" id="UP000095286">
    <property type="component" value="Unplaced"/>
</dbReference>
<protein>
    <submittedName>
        <fullName evidence="2">Endoplasmic reticulum junction formation protein lunapark</fullName>
    </submittedName>
</protein>
<evidence type="ECO:0000313" key="2">
    <source>
        <dbReference type="WBParaSite" id="RSKR_0000590200.1"/>
    </source>
</evidence>
<proteinExistence type="predicted"/>
<evidence type="ECO:0000313" key="1">
    <source>
        <dbReference type="Proteomes" id="UP000095286"/>
    </source>
</evidence>
<reference evidence="2" key="1">
    <citation type="submission" date="2016-11" db="UniProtKB">
        <authorList>
            <consortium name="WormBaseParasite"/>
        </authorList>
    </citation>
    <scope>IDENTIFICATION</scope>
    <source>
        <strain evidence="2">KR3021</strain>
    </source>
</reference>
<dbReference type="WBParaSite" id="RSKR_0000590200.1">
    <property type="protein sequence ID" value="RSKR_0000590200.1"/>
    <property type="gene ID" value="RSKR_0000590200"/>
</dbReference>
<accession>A0AC35TYL3</accession>
<name>A0AC35TYL3_9BILA</name>
<sequence>MGNRFSKKRSIKDELATVTDEILKLKNEIDQLHVSQHSFTKFLFLFLFVVGSGASAYSYLLIKNKLHWGLFSFLAMAIAIALFVLLKKNMAFIFNWRLAKKETKLVQSTEKKGKLIEEIKENESYKVATELLEEFGGNEDNNESMYATTPNRMNMSMAGKPKKGTFKTPVGFKPEIMQGSMPNKNNTNLRKDVHHKNNLKNFENPSLAPITPSIGFAPTNPVPSHLPTPIKSAPRPYIDAHNVSFVERIFDSIIGDGITNRYALICLFCNAHNGMALKDEFERLSYQCYNCSQFNPARSDKVRWDKCVQKTSTFSPLKLNNSATLGLRYMEEKA</sequence>